<dbReference type="FunFam" id="1.10.12.10:FF:000046">
    <property type="entry name" value="Short chain enoyl-CoA hydratase"/>
    <property type="match status" value="1"/>
</dbReference>
<dbReference type="EMBL" id="AP014685">
    <property type="protein sequence ID" value="BAR60123.1"/>
    <property type="molecule type" value="Genomic_DNA"/>
</dbReference>
<dbReference type="PANTHER" id="PTHR11941:SF54">
    <property type="entry name" value="ENOYL-COA HYDRATASE, MITOCHONDRIAL"/>
    <property type="match status" value="1"/>
</dbReference>
<dbReference type="PANTHER" id="PTHR11941">
    <property type="entry name" value="ENOYL-COA HYDRATASE-RELATED"/>
    <property type="match status" value="1"/>
</dbReference>
<comment type="similarity">
    <text evidence="1 3">Belongs to the enoyl-CoA hydratase/isomerase family.</text>
</comment>
<organism evidence="4 5">
    <name type="scientific">Bradyrhizobium diazoefficiens</name>
    <dbReference type="NCBI Taxonomy" id="1355477"/>
    <lineage>
        <taxon>Bacteria</taxon>
        <taxon>Pseudomonadati</taxon>
        <taxon>Pseudomonadota</taxon>
        <taxon>Alphaproteobacteria</taxon>
        <taxon>Hyphomicrobiales</taxon>
        <taxon>Nitrobacteraceae</taxon>
        <taxon>Bradyrhizobium</taxon>
    </lineage>
</organism>
<dbReference type="InterPro" id="IPR001753">
    <property type="entry name" value="Enoyl-CoA_hydra/iso"/>
</dbReference>
<evidence type="ECO:0000256" key="3">
    <source>
        <dbReference type="RuleBase" id="RU003707"/>
    </source>
</evidence>
<reference evidence="4 5" key="1">
    <citation type="submission" date="2014-11" db="EMBL/GenBank/DDBJ databases">
        <title>Symbiosis island explosion on the genome of extra-slow-growing strains of soybean bradyrhizobia with massive insertion sequences.</title>
        <authorList>
            <person name="Iida T."/>
            <person name="Minamisawa K."/>
        </authorList>
    </citation>
    <scope>NUCLEOTIDE SEQUENCE [LARGE SCALE GENOMIC DNA]</scope>
    <source>
        <strain evidence="4 5">NK6</strain>
    </source>
</reference>
<keyword evidence="2" id="KW-0456">Lyase</keyword>
<evidence type="ECO:0000256" key="2">
    <source>
        <dbReference type="ARBA" id="ARBA00023239"/>
    </source>
</evidence>
<protein>
    <submittedName>
        <fullName evidence="4">Enoyl-CoA hydratase</fullName>
    </submittedName>
</protein>
<dbReference type="Pfam" id="PF00378">
    <property type="entry name" value="ECH_1"/>
    <property type="match status" value="1"/>
</dbReference>
<evidence type="ECO:0000256" key="1">
    <source>
        <dbReference type="ARBA" id="ARBA00005254"/>
    </source>
</evidence>
<dbReference type="GO" id="GO:0016829">
    <property type="term" value="F:lyase activity"/>
    <property type="evidence" value="ECO:0007669"/>
    <property type="project" value="UniProtKB-KW"/>
</dbReference>
<dbReference type="InterPro" id="IPR014748">
    <property type="entry name" value="Enoyl-CoA_hydra_C"/>
</dbReference>
<evidence type="ECO:0000313" key="4">
    <source>
        <dbReference type="EMBL" id="BAR60123.1"/>
    </source>
</evidence>
<dbReference type="InterPro" id="IPR029045">
    <property type="entry name" value="ClpP/crotonase-like_dom_sf"/>
</dbReference>
<gene>
    <name evidence="4" type="ORF">NK6_6972</name>
</gene>
<proteinExistence type="inferred from homology"/>
<accession>A0A0E4BTY7</accession>
<evidence type="ECO:0000313" key="5">
    <source>
        <dbReference type="Proteomes" id="UP000063308"/>
    </source>
</evidence>
<name>A0A0E4BTY7_9BRAD</name>
<dbReference type="CDD" id="cd06558">
    <property type="entry name" value="crotonase-like"/>
    <property type="match status" value="1"/>
</dbReference>
<dbReference type="PROSITE" id="PS00166">
    <property type="entry name" value="ENOYL_COA_HYDRATASE"/>
    <property type="match status" value="1"/>
</dbReference>
<dbReference type="InterPro" id="IPR018376">
    <property type="entry name" value="Enoyl-CoA_hyd/isom_CS"/>
</dbReference>
<sequence length="273" mass="29617">MTTIFLQEKKRERAMELKFSKVERKGPITIVTLSRPEVYNALHTDAHFELQKVFDDFSADAEQWVAIVTGAGDKAFCAGNDLKWQAAGGKRGWDKGGFAGLTSRFDCDKPIIAAVNGVAMGGGFEIALACDLIIAAENATFALPEPRVGLAALAGGLHRLPRQIGLKRAMGMILTARHVSAKEGHELGFVNEVVPQGEALAAALRWAEMITKNSPMSIRASKQAIQKGLGVSLEQAIEEQREYPAVKAMVASQDYIEGPKAFSEKRPPKWVGK</sequence>
<dbReference type="FunFam" id="3.90.226.10:FF:000009">
    <property type="entry name" value="Carnitinyl-CoA dehydratase"/>
    <property type="match status" value="1"/>
</dbReference>
<dbReference type="Gene3D" id="1.10.12.10">
    <property type="entry name" value="Lyase 2-enoyl-coa Hydratase, Chain A, domain 2"/>
    <property type="match status" value="1"/>
</dbReference>
<dbReference type="GO" id="GO:0006635">
    <property type="term" value="P:fatty acid beta-oxidation"/>
    <property type="evidence" value="ECO:0007669"/>
    <property type="project" value="TreeGrafter"/>
</dbReference>
<dbReference type="AlphaFoldDB" id="A0A0E4BTY7"/>
<dbReference type="Proteomes" id="UP000063308">
    <property type="component" value="Chromosome"/>
</dbReference>
<dbReference type="Gene3D" id="3.90.226.10">
    <property type="entry name" value="2-enoyl-CoA Hydratase, Chain A, domain 1"/>
    <property type="match status" value="1"/>
</dbReference>
<dbReference type="SUPFAM" id="SSF52096">
    <property type="entry name" value="ClpP/crotonase"/>
    <property type="match status" value="1"/>
</dbReference>